<feature type="non-terminal residue" evidence="2">
    <location>
        <position position="485"/>
    </location>
</feature>
<evidence type="ECO:0000313" key="3">
    <source>
        <dbReference type="Proteomes" id="UP000601435"/>
    </source>
</evidence>
<keyword evidence="1" id="KW-1133">Transmembrane helix</keyword>
<dbReference type="InterPro" id="IPR029063">
    <property type="entry name" value="SAM-dependent_MTases_sf"/>
</dbReference>
<dbReference type="SUPFAM" id="SSF53335">
    <property type="entry name" value="S-adenosyl-L-methionine-dependent methyltransferases"/>
    <property type="match status" value="1"/>
</dbReference>
<gene>
    <name evidence="2" type="primary">METTL9</name>
    <name evidence="2" type="ORF">SNEC2469_LOCUS32937</name>
</gene>
<dbReference type="AlphaFoldDB" id="A0A813C1Y2"/>
<proteinExistence type="predicted"/>
<dbReference type="PANTHER" id="PTHR12890:SF0">
    <property type="entry name" value="PROTEIN-L-HISTIDINE N-PROS-METHYLTRANSFERASE"/>
    <property type="match status" value="1"/>
</dbReference>
<dbReference type="OrthoDB" id="449127at2759"/>
<dbReference type="EMBL" id="CAJNJA010085064">
    <property type="protein sequence ID" value="CAE7937909.1"/>
    <property type="molecule type" value="Genomic_DNA"/>
</dbReference>
<name>A0A813C1Y2_9DINO</name>
<organism evidence="2 3">
    <name type="scientific">Symbiodinium necroappetens</name>
    <dbReference type="NCBI Taxonomy" id="1628268"/>
    <lineage>
        <taxon>Eukaryota</taxon>
        <taxon>Sar</taxon>
        <taxon>Alveolata</taxon>
        <taxon>Dinophyceae</taxon>
        <taxon>Suessiales</taxon>
        <taxon>Symbiodiniaceae</taxon>
        <taxon>Symbiodinium</taxon>
    </lineage>
</organism>
<comment type="caution">
    <text evidence="2">The sequence shown here is derived from an EMBL/GenBank/DDBJ whole genome shotgun (WGS) entry which is preliminary data.</text>
</comment>
<dbReference type="InterPro" id="IPR007884">
    <property type="entry name" value="METL9"/>
</dbReference>
<dbReference type="PANTHER" id="PTHR12890">
    <property type="entry name" value="DREV PROTEIN"/>
    <property type="match status" value="1"/>
</dbReference>
<keyword evidence="1" id="KW-0812">Transmembrane</keyword>
<feature type="transmembrane region" description="Helical" evidence="1">
    <location>
        <begin position="466"/>
        <end position="484"/>
    </location>
</feature>
<dbReference type="Pfam" id="PF05219">
    <property type="entry name" value="DREV"/>
    <property type="match status" value="1"/>
</dbReference>
<keyword evidence="3" id="KW-1185">Reference proteome</keyword>
<keyword evidence="1" id="KW-0472">Membrane</keyword>
<evidence type="ECO:0000313" key="2">
    <source>
        <dbReference type="EMBL" id="CAE7937909.1"/>
    </source>
</evidence>
<sequence length="485" mass="52955">AGLLAPALAERWVQLEADAATEDFLASCLERSVATTLLKGALARVLCWCLSKTDVNALLGRGEMFVLSATQALRLFAERPGGLLLDVGAGTGSCTMELAQLFDHVLTTEVSRPMVAQLRRRGLPVLEGSDLSGLEAMAAEVGIPLGPSGTFDCIALMNVLDRCIRPRSLLQELRRRLTPRGRLLIAVVLPFRPFVEHGIFRLAPEQKLPLSRDATFESAAEELWSKVLAPLGFHLEADRLPHPEAFTRVPYLCEGDLAANVYSLDDAVFLLSRAGDPCIVNVRSRGLNRYGRYGQEIADGMILLCVPSELGRGGLGEEPTTCQLVRLCSCTCGRLKIEICRMWAGEKEVLPRLKYGFGFYAEIRPASAISAEVDEEPRREGSEGLLSQCCPALSSWNATFSGSRDTQAFARRLSPLYGGLGGGPLPDEFAPLVDPFARENTGHQPPGHANRRPALKELMRQHDKRLGIILLLLLLSLLLLLLILL</sequence>
<protein>
    <submittedName>
        <fullName evidence="2">METTL9 protein</fullName>
    </submittedName>
</protein>
<evidence type="ECO:0000256" key="1">
    <source>
        <dbReference type="SAM" id="Phobius"/>
    </source>
</evidence>
<feature type="non-terminal residue" evidence="2">
    <location>
        <position position="1"/>
    </location>
</feature>
<dbReference type="GO" id="GO:0106370">
    <property type="term" value="F:protein-L-histidine N-pros-methyltransferase activity"/>
    <property type="evidence" value="ECO:0007669"/>
    <property type="project" value="InterPro"/>
</dbReference>
<dbReference type="CDD" id="cd02440">
    <property type="entry name" value="AdoMet_MTases"/>
    <property type="match status" value="1"/>
</dbReference>
<dbReference type="Gene3D" id="3.40.50.150">
    <property type="entry name" value="Vaccinia Virus protein VP39"/>
    <property type="match status" value="1"/>
</dbReference>
<reference evidence="2" key="1">
    <citation type="submission" date="2021-02" db="EMBL/GenBank/DDBJ databases">
        <authorList>
            <person name="Dougan E. K."/>
            <person name="Rhodes N."/>
            <person name="Thang M."/>
            <person name="Chan C."/>
        </authorList>
    </citation>
    <scope>NUCLEOTIDE SEQUENCE</scope>
</reference>
<dbReference type="Proteomes" id="UP000601435">
    <property type="component" value="Unassembled WGS sequence"/>
</dbReference>
<accession>A0A813C1Y2</accession>